<keyword evidence="2" id="KW-1133">Transmembrane helix</keyword>
<keyword evidence="2" id="KW-0472">Membrane</keyword>
<dbReference type="RefSeq" id="WP_166537659.1">
    <property type="nucleotide sequence ID" value="NZ_JAABLM010000015.1"/>
</dbReference>
<sequence length="293" mass="32650">MENQKNNNSLKAIIAVLAILLAGSLVYMYKISSDAKATETELVSDKESAMTQLTEMKTKLDEAIAENTSVSDELIAEREKVVKLMAELEKSKGDVATLRKVQQQYNALNARLKTLLAENEGLKTQNQTLMTQKDSMTVALDESRKFNDTLISQNENLSKTVEKASKLVVTNTKAEAIKERSSGKQIVTERARRADKLKVCFTIAQNAVAKSGSKNYYVQIIDSKNNVVGEKRTENFGEKTLTYSFVSTVAYNNESVNVCEFLEGQGVDFEKGNYFVNIFDKSELVSKTSFTLK</sequence>
<keyword evidence="1" id="KW-0175">Coiled coil</keyword>
<keyword evidence="2" id="KW-0812">Transmembrane</keyword>
<gene>
    <name evidence="3" type="ORF">GV828_11535</name>
</gene>
<proteinExistence type="predicted"/>
<evidence type="ECO:0000256" key="2">
    <source>
        <dbReference type="SAM" id="Phobius"/>
    </source>
</evidence>
<evidence type="ECO:0000313" key="4">
    <source>
        <dbReference type="Proteomes" id="UP000798602"/>
    </source>
</evidence>
<comment type="caution">
    <text evidence="3">The sequence shown here is derived from an EMBL/GenBank/DDBJ whole genome shotgun (WGS) entry which is preliminary data.</text>
</comment>
<evidence type="ECO:0000313" key="3">
    <source>
        <dbReference type="EMBL" id="NBL65833.1"/>
    </source>
</evidence>
<accession>A0ABW9ZGD5</accession>
<name>A0ABW9ZGD5_9FLAO</name>
<feature type="coiled-coil region" evidence="1">
    <location>
        <begin position="46"/>
        <end position="132"/>
    </location>
</feature>
<feature type="transmembrane region" description="Helical" evidence="2">
    <location>
        <begin position="12"/>
        <end position="29"/>
    </location>
</feature>
<evidence type="ECO:0000256" key="1">
    <source>
        <dbReference type="SAM" id="Coils"/>
    </source>
</evidence>
<protein>
    <recommendedName>
        <fullName evidence="5">Chromosome partitioning protein ParA</fullName>
    </recommendedName>
</protein>
<reference evidence="4" key="1">
    <citation type="submission" date="2020-01" db="EMBL/GenBank/DDBJ databases">
        <title>Sphingomonas sp. strain CSW-10.</title>
        <authorList>
            <person name="Chen W.-M."/>
        </authorList>
    </citation>
    <scope>NUCLEOTIDE SEQUENCE [LARGE SCALE GENOMIC DNA]</scope>
    <source>
        <strain evidence="4">NST-5</strain>
    </source>
</reference>
<organism evidence="3 4">
    <name type="scientific">Flavobacterium ichthyis</name>
    <dbReference type="NCBI Taxonomy" id="2698827"/>
    <lineage>
        <taxon>Bacteria</taxon>
        <taxon>Pseudomonadati</taxon>
        <taxon>Bacteroidota</taxon>
        <taxon>Flavobacteriia</taxon>
        <taxon>Flavobacteriales</taxon>
        <taxon>Flavobacteriaceae</taxon>
        <taxon>Flavobacterium</taxon>
    </lineage>
</organism>
<keyword evidence="4" id="KW-1185">Reference proteome</keyword>
<dbReference type="EMBL" id="JAABLM010000015">
    <property type="protein sequence ID" value="NBL65833.1"/>
    <property type="molecule type" value="Genomic_DNA"/>
</dbReference>
<evidence type="ECO:0008006" key="5">
    <source>
        <dbReference type="Google" id="ProtNLM"/>
    </source>
</evidence>
<dbReference type="Proteomes" id="UP000798602">
    <property type="component" value="Unassembled WGS sequence"/>
</dbReference>